<feature type="transmembrane region" description="Helical" evidence="1">
    <location>
        <begin position="87"/>
        <end position="107"/>
    </location>
</feature>
<keyword evidence="1" id="KW-1133">Transmembrane helix</keyword>
<dbReference type="Proteomes" id="UP000263094">
    <property type="component" value="Unassembled WGS sequence"/>
</dbReference>
<evidence type="ECO:0000313" key="2">
    <source>
        <dbReference type="EMBL" id="RFU86047.1"/>
    </source>
</evidence>
<name>A0A372M6W4_9ACTN</name>
<evidence type="ECO:0000256" key="1">
    <source>
        <dbReference type="SAM" id="Phobius"/>
    </source>
</evidence>
<feature type="transmembrane region" description="Helical" evidence="1">
    <location>
        <begin position="26"/>
        <end position="42"/>
    </location>
</feature>
<evidence type="ECO:0000313" key="3">
    <source>
        <dbReference type="Proteomes" id="UP000263094"/>
    </source>
</evidence>
<reference evidence="2 3" key="1">
    <citation type="submission" date="2018-08" db="EMBL/GenBank/DDBJ databases">
        <title>Isolation, diversity and antifungal activity of Actinobacteria from wheat.</title>
        <authorList>
            <person name="Han C."/>
        </authorList>
    </citation>
    <scope>NUCLEOTIDE SEQUENCE [LARGE SCALE GENOMIC DNA]</scope>
    <source>
        <strain evidence="2 3">NEAU-YY421</strain>
    </source>
</reference>
<feature type="transmembrane region" description="Helical" evidence="1">
    <location>
        <begin position="62"/>
        <end position="81"/>
    </location>
</feature>
<keyword evidence="1" id="KW-0472">Membrane</keyword>
<organism evidence="2 3">
    <name type="scientific">Streptomyces triticagri</name>
    <dbReference type="NCBI Taxonomy" id="2293568"/>
    <lineage>
        <taxon>Bacteria</taxon>
        <taxon>Bacillati</taxon>
        <taxon>Actinomycetota</taxon>
        <taxon>Actinomycetes</taxon>
        <taxon>Kitasatosporales</taxon>
        <taxon>Streptomycetaceae</taxon>
        <taxon>Streptomyces</taxon>
    </lineage>
</organism>
<gene>
    <name evidence="2" type="ORF">DY218_14160</name>
</gene>
<dbReference type="EMBL" id="QUAK01000076">
    <property type="protein sequence ID" value="RFU86047.1"/>
    <property type="molecule type" value="Genomic_DNA"/>
</dbReference>
<accession>A0A372M6W4</accession>
<keyword evidence="1" id="KW-0812">Transmembrane</keyword>
<dbReference type="AlphaFoldDB" id="A0A372M6W4"/>
<protein>
    <submittedName>
        <fullName evidence="2">Uncharacterized protein</fullName>
    </submittedName>
</protein>
<sequence>MLLAAAAMMGAAGTLAFLGGDRVVSALFAAGTAAYAVPALLAEHHLIGRERVPRSDGAVRRWGCSAVAGLALAAFAALSLARGGDARMPLVVGALAASACASTLFSLQNQRTFASGGT</sequence>
<comment type="caution">
    <text evidence="2">The sequence shown here is derived from an EMBL/GenBank/DDBJ whole genome shotgun (WGS) entry which is preliminary data.</text>
</comment>
<keyword evidence="3" id="KW-1185">Reference proteome</keyword>
<proteinExistence type="predicted"/>